<feature type="region of interest" description="Disordered" evidence="2">
    <location>
        <begin position="1589"/>
        <end position="1608"/>
    </location>
</feature>
<keyword evidence="4" id="KW-1185">Reference proteome</keyword>
<dbReference type="PROSITE" id="PS50913">
    <property type="entry name" value="GRIP"/>
    <property type="match status" value="1"/>
</dbReference>
<feature type="compositionally biased region" description="Basic and acidic residues" evidence="2">
    <location>
        <begin position="68"/>
        <end position="78"/>
    </location>
</feature>
<feature type="coiled-coil region" evidence="1">
    <location>
        <begin position="182"/>
        <end position="230"/>
    </location>
</feature>
<feature type="region of interest" description="Disordered" evidence="2">
    <location>
        <begin position="1"/>
        <end position="142"/>
    </location>
</feature>
<feature type="compositionally biased region" description="Acidic residues" evidence="2">
    <location>
        <begin position="119"/>
        <end position="134"/>
    </location>
</feature>
<feature type="coiled-coil region" evidence="1">
    <location>
        <begin position="678"/>
        <end position="743"/>
    </location>
</feature>
<feature type="coiled-coil region" evidence="1">
    <location>
        <begin position="770"/>
        <end position="822"/>
    </location>
</feature>
<feature type="coiled-coil region" evidence="1">
    <location>
        <begin position="1618"/>
        <end position="1710"/>
    </location>
</feature>
<feature type="compositionally biased region" description="Basic and acidic residues" evidence="2">
    <location>
        <begin position="611"/>
        <end position="620"/>
    </location>
</feature>
<evidence type="ECO:0000313" key="4">
    <source>
        <dbReference type="Proteomes" id="UP000887566"/>
    </source>
</evidence>
<feature type="coiled-coil region" evidence="1">
    <location>
        <begin position="910"/>
        <end position="998"/>
    </location>
</feature>
<feature type="compositionally biased region" description="Basic and acidic residues" evidence="2">
    <location>
        <begin position="106"/>
        <end position="118"/>
    </location>
</feature>
<evidence type="ECO:0000256" key="2">
    <source>
        <dbReference type="SAM" id="MobiDB-lite"/>
    </source>
</evidence>
<feature type="coiled-coil region" evidence="1">
    <location>
        <begin position="1461"/>
        <end position="1516"/>
    </location>
</feature>
<evidence type="ECO:0000259" key="3">
    <source>
        <dbReference type="PROSITE" id="PS50913"/>
    </source>
</evidence>
<name>A0A914X7M9_9BILA</name>
<proteinExistence type="predicted"/>
<dbReference type="PANTHER" id="PTHR45615:SF63">
    <property type="entry name" value="CHROMOSOME UNDETERMINED SCAFFOLD_10, WHOLE GENOME SHOTGUN SEQUENCE"/>
    <property type="match status" value="1"/>
</dbReference>
<evidence type="ECO:0000256" key="1">
    <source>
        <dbReference type="SAM" id="Coils"/>
    </source>
</evidence>
<organism evidence="4 5">
    <name type="scientific">Plectus sambesii</name>
    <dbReference type="NCBI Taxonomy" id="2011161"/>
    <lineage>
        <taxon>Eukaryota</taxon>
        <taxon>Metazoa</taxon>
        <taxon>Ecdysozoa</taxon>
        <taxon>Nematoda</taxon>
        <taxon>Chromadorea</taxon>
        <taxon>Plectida</taxon>
        <taxon>Plectina</taxon>
        <taxon>Plectoidea</taxon>
        <taxon>Plectidae</taxon>
        <taxon>Plectus</taxon>
    </lineage>
</organism>
<feature type="compositionally biased region" description="Polar residues" evidence="2">
    <location>
        <begin position="1184"/>
        <end position="1204"/>
    </location>
</feature>
<evidence type="ECO:0000313" key="5">
    <source>
        <dbReference type="WBParaSite" id="PSAMB.scaffold6726size8897.g29001.t1"/>
    </source>
</evidence>
<accession>A0A914X7M9</accession>
<dbReference type="Proteomes" id="UP000887566">
    <property type="component" value="Unplaced"/>
</dbReference>
<feature type="coiled-coil region" evidence="1">
    <location>
        <begin position="1284"/>
        <end position="1311"/>
    </location>
</feature>
<protein>
    <submittedName>
        <fullName evidence="5">GRIP domain-containing protein</fullName>
    </submittedName>
</protein>
<feature type="coiled-coil region" evidence="1">
    <location>
        <begin position="496"/>
        <end position="586"/>
    </location>
</feature>
<reference evidence="5" key="1">
    <citation type="submission" date="2022-11" db="UniProtKB">
        <authorList>
            <consortium name="WormBaseParasite"/>
        </authorList>
    </citation>
    <scope>IDENTIFICATION</scope>
</reference>
<keyword evidence="1" id="KW-0175">Coiled coil</keyword>
<feature type="region of interest" description="Disordered" evidence="2">
    <location>
        <begin position="603"/>
        <end position="631"/>
    </location>
</feature>
<feature type="domain" description="GRIP" evidence="3">
    <location>
        <begin position="1758"/>
        <end position="1805"/>
    </location>
</feature>
<dbReference type="WBParaSite" id="PSAMB.scaffold6726size8897.g29001.t1">
    <property type="protein sequence ID" value="PSAMB.scaffold6726size8897.g29001.t1"/>
    <property type="gene ID" value="PSAMB.scaffold6726size8897.g29001"/>
</dbReference>
<dbReference type="InterPro" id="IPR000237">
    <property type="entry name" value="GRIP_dom"/>
</dbReference>
<feature type="region of interest" description="Disordered" evidence="2">
    <location>
        <begin position="1184"/>
        <end position="1209"/>
    </location>
</feature>
<feature type="region of interest" description="Disordered" evidence="2">
    <location>
        <begin position="1050"/>
        <end position="1069"/>
    </location>
</feature>
<sequence length="1810" mass="206263">MASPQQALHLNGDDGGEEEYREVSPIDGATPSRIPVPNRMPKKGILKRSTSFGSRRDNESGDTIFPLRVDRHSAERDSAPPSSKPSRIPKLSVTWWETNSVCGDSPEPRRRDGRTRSVEEEEPEGGGDDDEEESVGSSAGSSQIAGTWWFGRSTRYVPHCERRGHHHHHGEGGECGEYLTPTQRKNRELIELKKQLRTALAQIDDKERHLAQLRERLNELENMMDSNTALSETHRLMTRQKELTAQFEAEKRALTDKYEQRVRQLRQDATDARAETVKAVQLAEQRAVPERPSTTDAAVMTQQFTPDDAAAIIQSGDLERTVDMYQQECHALRMRIAELEAVVERQNRGTLSIAEQQQQLQQQNSHLCLGAQCVAQRQELFAQLQAHQNEALAWRTKAAELEIIVKQRLMTNDPVLLRIMNGSMSPTPADATDADRYRQECLRLQGYINQLEMERGNREMVDSGIEAHSGQSAQTLLGDCIMAQCVSKRRQLSDDNCQLTERLADAQLRLSELEDELMDTRRADAEMDANLKRLEKRVADVLQQLQSKMAECEAAQLGVQRCQTDNATLRKAVDYLEERNQLLQNTLLDAGLIVHGESTANWRKGFSNPRSRVDQSKKTQTELTSESLGNHEKEFHSLAEKMEHLEKEYSSERTDLRGRFREIQENLALKAELVQTLTKQLQASSAQLEAEAESAERERQEYGRRLNDLALIAQRVPLLEAEVERAQEERLTAERTVHVEREKYQEALETSLSGSLKQQQDHSQYWQQKLAVVQRQHEADKIELKKLQKQYNEIKLRLNMEKVDLEQKLEGTIQEVATLTDKVYRPMEHKEVMAKPDVVNKYVACRPILKHKSSEIVKGDLFDETEERLKLCQGELLTTRRQVEVLQQKLLECVQVKEQHREEGAQLKKAHALEADLKEDRRKSEETLKNLRDTNAQLETRLRHIEEEKSAIVWAERDKIAHLAAEFDNVRQELDTEIRKYEAEKRRMKDKVTKLELAVKDRDQLKARLKRFEGYDQLLADGPQPLDMRAIENELEMIKQSAQIVVVEPPPEEDAATPPVPKKMSATSTSRDPCVQFLLARLQSERQKYTEDTDFLRRKMAEASGERDRLLGAQQNGDVRRTSTKPLERTCSDPLLASATVGQGGDDTKAQLRAKNLLLIKDNRKLATELADVRRTVASSINRTASRRSTVGSLDVQSQAPSSIRSERSPGFADLASDLNEVRVDLEGILQQIDNATIHQTTAQFAVATSEKARDGRLMQWLEKELEEDKRELDVMTKWYDQDKRRMETDLKLSREDRAALQAQLDRLAVDYHDVCRELELYKQEDANRGRVFVSTNSANPSTAPFDGRLVRSRSSTDIAGGFVDREEHVRWKHKAGTMFRELGRLRRDHKTVDADLRNAQQQIIILRGELELARAGLVEPTNASSHDVSFASAALSISENSLDDNPANMTPRERDLVLRLERTTSHNRALETETDRLRDEIRRSAAEHEMTKGDLHAAQVQMRALEAQLTAQTLQQRPLPKPANGENTLQVVWRQKRRSETGSDTTIDSDVMHCSSGATFATARMPSCLSLAKTGRLAQSDPDITFRTASSPNLASSGSPNLVTAPSSIRPSITERLVFAEERANRCEQEFDMAQTELLLLRDATQRQLSALRAERNELKKRLHEAVCDAEKMGGPSGWDRVEELNAEIDDLRAEVDRMTNERQDMYLIMFKKGQDAAKHEMEIVADRNNRRDSTPSYTGPLKTEHLDEQIGQRQGLTEDEVVLRFLRDAVYYFLLNRDSKDHLQAIMSILKFSGKQREDVYRKRGGIH</sequence>
<dbReference type="PANTHER" id="PTHR45615">
    <property type="entry name" value="MYOSIN HEAVY CHAIN, NON-MUSCLE"/>
    <property type="match status" value="1"/>
</dbReference>